<feature type="compositionally biased region" description="Basic and acidic residues" evidence="1">
    <location>
        <begin position="193"/>
        <end position="205"/>
    </location>
</feature>
<accession>D8LH31</accession>
<reference evidence="3 4" key="1">
    <citation type="journal article" date="2010" name="Nature">
        <title>The Ectocarpus genome and the independent evolution of multicellularity in brown algae.</title>
        <authorList>
            <person name="Cock J.M."/>
            <person name="Sterck L."/>
            <person name="Rouze P."/>
            <person name="Scornet D."/>
            <person name="Allen A.E."/>
            <person name="Amoutzias G."/>
            <person name="Anthouard V."/>
            <person name="Artiguenave F."/>
            <person name="Aury J.M."/>
            <person name="Badger J.H."/>
            <person name="Beszteri B."/>
            <person name="Billiau K."/>
            <person name="Bonnet E."/>
            <person name="Bothwell J.H."/>
            <person name="Bowler C."/>
            <person name="Boyen C."/>
            <person name="Brownlee C."/>
            <person name="Carrano C.J."/>
            <person name="Charrier B."/>
            <person name="Cho G.Y."/>
            <person name="Coelho S.M."/>
            <person name="Collen J."/>
            <person name="Corre E."/>
            <person name="Da Silva C."/>
            <person name="Delage L."/>
            <person name="Delaroque N."/>
            <person name="Dittami S.M."/>
            <person name="Doulbeau S."/>
            <person name="Elias M."/>
            <person name="Farnham G."/>
            <person name="Gachon C.M."/>
            <person name="Gschloessl B."/>
            <person name="Heesch S."/>
            <person name="Jabbari K."/>
            <person name="Jubin C."/>
            <person name="Kawai H."/>
            <person name="Kimura K."/>
            <person name="Kloareg B."/>
            <person name="Kupper F.C."/>
            <person name="Lang D."/>
            <person name="Le Bail A."/>
            <person name="Leblanc C."/>
            <person name="Lerouge P."/>
            <person name="Lohr M."/>
            <person name="Lopez P.J."/>
            <person name="Martens C."/>
            <person name="Maumus F."/>
            <person name="Michel G."/>
            <person name="Miranda-Saavedra D."/>
            <person name="Morales J."/>
            <person name="Moreau H."/>
            <person name="Motomura T."/>
            <person name="Nagasato C."/>
            <person name="Napoli C.A."/>
            <person name="Nelson D.R."/>
            <person name="Nyvall-Collen P."/>
            <person name="Peters A.F."/>
            <person name="Pommier C."/>
            <person name="Potin P."/>
            <person name="Poulain J."/>
            <person name="Quesneville H."/>
            <person name="Read B."/>
            <person name="Rensing S.A."/>
            <person name="Ritter A."/>
            <person name="Rousvoal S."/>
            <person name="Samanta M."/>
            <person name="Samson G."/>
            <person name="Schroeder D.C."/>
            <person name="Segurens B."/>
            <person name="Strittmatter M."/>
            <person name="Tonon T."/>
            <person name="Tregear J.W."/>
            <person name="Valentin K."/>
            <person name="von Dassow P."/>
            <person name="Yamagishi T."/>
            <person name="Van de Peer Y."/>
            <person name="Wincker P."/>
        </authorList>
    </citation>
    <scope>NUCLEOTIDE SEQUENCE [LARGE SCALE GENOMIC DNA]</scope>
    <source>
        <strain evidence="4">Ec32 / CCAP1310/4</strain>
    </source>
</reference>
<feature type="compositionally biased region" description="Pro residues" evidence="1">
    <location>
        <begin position="159"/>
        <end position="174"/>
    </location>
</feature>
<dbReference type="InParanoid" id="D8LH31"/>
<name>D8LH31_ECTSI</name>
<dbReference type="OrthoDB" id="10403964at2759"/>
<keyword evidence="2" id="KW-0812">Transmembrane</keyword>
<feature type="transmembrane region" description="Helical" evidence="2">
    <location>
        <begin position="87"/>
        <end position="110"/>
    </location>
</feature>
<organism evidence="3 4">
    <name type="scientific">Ectocarpus siliculosus</name>
    <name type="common">Brown alga</name>
    <name type="synonym">Conferva siliculosa</name>
    <dbReference type="NCBI Taxonomy" id="2880"/>
    <lineage>
        <taxon>Eukaryota</taxon>
        <taxon>Sar</taxon>
        <taxon>Stramenopiles</taxon>
        <taxon>Ochrophyta</taxon>
        <taxon>PX clade</taxon>
        <taxon>Phaeophyceae</taxon>
        <taxon>Ectocarpales</taxon>
        <taxon>Ectocarpaceae</taxon>
        <taxon>Ectocarpus</taxon>
    </lineage>
</organism>
<sequence>MSRQRPHFRLYLHWARPRRNLPLNLRRHLARAQKRPHLRPRLHLHWARPRRDLPHNLRNHPARVQKSPASINAHHCYSAVRLDKEGASMVGVVVGAVAGALALGALGFFLGRRRTAKSTDPDPPAPPSNGGTAWSTAGVNSTSNGSRTPTPIRGKDTRGPPPATQKDSSPPPATPYVHDGAHQRDALPPPSPKRHDGSARPHHER</sequence>
<evidence type="ECO:0000313" key="4">
    <source>
        <dbReference type="Proteomes" id="UP000002630"/>
    </source>
</evidence>
<protein>
    <submittedName>
        <fullName evidence="3">Uncharacterized protein</fullName>
    </submittedName>
</protein>
<dbReference type="AlphaFoldDB" id="D8LH31"/>
<evidence type="ECO:0000313" key="3">
    <source>
        <dbReference type="EMBL" id="CBN75884.1"/>
    </source>
</evidence>
<keyword evidence="2" id="KW-0472">Membrane</keyword>
<dbReference type="Proteomes" id="UP000002630">
    <property type="component" value="Linkage Group LG16"/>
</dbReference>
<feature type="compositionally biased region" description="Polar residues" evidence="1">
    <location>
        <begin position="129"/>
        <end position="149"/>
    </location>
</feature>
<proteinExistence type="predicted"/>
<keyword evidence="2" id="KW-1133">Transmembrane helix</keyword>
<gene>
    <name evidence="3" type="ORF">Esi_0186_0039</name>
</gene>
<keyword evidence="4" id="KW-1185">Reference proteome</keyword>
<feature type="region of interest" description="Disordered" evidence="1">
    <location>
        <begin position="115"/>
        <end position="205"/>
    </location>
</feature>
<dbReference type="EMBL" id="FN649741">
    <property type="protein sequence ID" value="CBN75884.1"/>
    <property type="molecule type" value="Genomic_DNA"/>
</dbReference>
<dbReference type="EMBL" id="FN648333">
    <property type="protein sequence ID" value="CBN75884.1"/>
    <property type="molecule type" value="Genomic_DNA"/>
</dbReference>
<evidence type="ECO:0000256" key="1">
    <source>
        <dbReference type="SAM" id="MobiDB-lite"/>
    </source>
</evidence>
<evidence type="ECO:0000256" key="2">
    <source>
        <dbReference type="SAM" id="Phobius"/>
    </source>
</evidence>